<dbReference type="CDD" id="cd00754">
    <property type="entry name" value="Ubl_MoaD"/>
    <property type="match status" value="1"/>
</dbReference>
<dbReference type="GO" id="GO:1990133">
    <property type="term" value="C:molybdopterin adenylyltransferase complex"/>
    <property type="evidence" value="ECO:0007669"/>
    <property type="project" value="TreeGrafter"/>
</dbReference>
<evidence type="ECO:0000256" key="1">
    <source>
        <dbReference type="ARBA" id="ARBA00022741"/>
    </source>
</evidence>
<evidence type="ECO:0000256" key="3">
    <source>
        <dbReference type="ARBA" id="ARBA00024247"/>
    </source>
</evidence>
<evidence type="ECO:0000313" key="5">
    <source>
        <dbReference type="Proteomes" id="UP000184501"/>
    </source>
</evidence>
<evidence type="ECO:0000256" key="2">
    <source>
        <dbReference type="ARBA" id="ARBA00024200"/>
    </source>
</evidence>
<dbReference type="STRING" id="2017.SAMN05444320_1011107"/>
<dbReference type="SUPFAM" id="SSF54285">
    <property type="entry name" value="MoaD/ThiS"/>
    <property type="match status" value="1"/>
</dbReference>
<dbReference type="InterPro" id="IPR003749">
    <property type="entry name" value="ThiS/MoaD-like"/>
</dbReference>
<dbReference type="PANTHER" id="PTHR33359:SF1">
    <property type="entry name" value="MOLYBDOPTERIN SYNTHASE SULFUR CARRIER SUBUNIT"/>
    <property type="match status" value="1"/>
</dbReference>
<comment type="similarity">
    <text evidence="2">Belongs to the MoaD family.</text>
</comment>
<dbReference type="Pfam" id="PF02597">
    <property type="entry name" value="ThiS"/>
    <property type="match status" value="1"/>
</dbReference>
<keyword evidence="1" id="KW-0547">Nucleotide-binding</keyword>
<accession>A0A1M4WE95</accession>
<dbReference type="GO" id="GO:0006777">
    <property type="term" value="P:Mo-molybdopterin cofactor biosynthetic process"/>
    <property type="evidence" value="ECO:0007669"/>
    <property type="project" value="InterPro"/>
</dbReference>
<dbReference type="PANTHER" id="PTHR33359">
    <property type="entry name" value="MOLYBDOPTERIN SYNTHASE SULFUR CARRIER SUBUNIT"/>
    <property type="match status" value="1"/>
</dbReference>
<sequence>MAEQPTSTRVTVRYFAGARAAAGTPEEVVVLPAGSTVDDVLADLTRRRGDQIARVLAACSFLLDGTAVRDRGTPVPDGVELDVLPPFAGG</sequence>
<gene>
    <name evidence="4" type="ORF">SAMN05444320_1011107</name>
</gene>
<dbReference type="AlphaFoldDB" id="A0A1M4WE95"/>
<dbReference type="InterPro" id="IPR016155">
    <property type="entry name" value="Mopterin_synth/thiamin_S_b"/>
</dbReference>
<dbReference type="EMBL" id="FQVN01000001">
    <property type="protein sequence ID" value="SHE79534.1"/>
    <property type="molecule type" value="Genomic_DNA"/>
</dbReference>
<proteinExistence type="inferred from homology"/>
<dbReference type="GO" id="GO:0000166">
    <property type="term" value="F:nucleotide binding"/>
    <property type="evidence" value="ECO:0007669"/>
    <property type="project" value="UniProtKB-KW"/>
</dbReference>
<protein>
    <recommendedName>
        <fullName evidence="3">Molybdopterin synthase sulfur carrier subunit</fullName>
    </recommendedName>
</protein>
<dbReference type="RefSeq" id="WP_073480112.1">
    <property type="nucleotide sequence ID" value="NZ_FQVN01000001.1"/>
</dbReference>
<keyword evidence="5" id="KW-1185">Reference proteome</keyword>
<dbReference type="InterPro" id="IPR012675">
    <property type="entry name" value="Beta-grasp_dom_sf"/>
</dbReference>
<reference evidence="4 5" key="1">
    <citation type="submission" date="2016-11" db="EMBL/GenBank/DDBJ databases">
        <authorList>
            <person name="Jaros S."/>
            <person name="Januszkiewicz K."/>
            <person name="Wedrychowicz H."/>
        </authorList>
    </citation>
    <scope>NUCLEOTIDE SEQUENCE [LARGE SCALE GENOMIC DNA]</scope>
    <source>
        <strain evidence="4 5">DSM 44523</strain>
    </source>
</reference>
<name>A0A1M4WE95_STRHI</name>
<organism evidence="4 5">
    <name type="scientific">Streptoalloteichus hindustanus</name>
    <dbReference type="NCBI Taxonomy" id="2017"/>
    <lineage>
        <taxon>Bacteria</taxon>
        <taxon>Bacillati</taxon>
        <taxon>Actinomycetota</taxon>
        <taxon>Actinomycetes</taxon>
        <taxon>Pseudonocardiales</taxon>
        <taxon>Pseudonocardiaceae</taxon>
        <taxon>Streptoalloteichus</taxon>
    </lineage>
</organism>
<dbReference type="InterPro" id="IPR044672">
    <property type="entry name" value="MOCS2A"/>
</dbReference>
<dbReference type="OrthoDB" id="4331766at2"/>
<dbReference type="Proteomes" id="UP000184501">
    <property type="component" value="Unassembled WGS sequence"/>
</dbReference>
<evidence type="ECO:0000313" key="4">
    <source>
        <dbReference type="EMBL" id="SHE79534.1"/>
    </source>
</evidence>
<dbReference type="Gene3D" id="3.10.20.30">
    <property type="match status" value="1"/>
</dbReference>